<evidence type="ECO:0000313" key="3">
    <source>
        <dbReference type="EMBL" id="KAH6645231.1"/>
    </source>
</evidence>
<protein>
    <submittedName>
        <fullName evidence="3">Uncharacterized protein</fullName>
    </submittedName>
</protein>
<gene>
    <name evidence="3" type="ORF">BKA67DRAFT_542202</name>
</gene>
<name>A0A9P8UBC7_9PEZI</name>
<dbReference type="OrthoDB" id="4587123at2759"/>
<organism evidence="3 4">
    <name type="scientific">Truncatella angustata</name>
    <dbReference type="NCBI Taxonomy" id="152316"/>
    <lineage>
        <taxon>Eukaryota</taxon>
        <taxon>Fungi</taxon>
        <taxon>Dikarya</taxon>
        <taxon>Ascomycota</taxon>
        <taxon>Pezizomycotina</taxon>
        <taxon>Sordariomycetes</taxon>
        <taxon>Xylariomycetidae</taxon>
        <taxon>Amphisphaeriales</taxon>
        <taxon>Sporocadaceae</taxon>
        <taxon>Truncatella</taxon>
    </lineage>
</organism>
<dbReference type="Proteomes" id="UP000758603">
    <property type="component" value="Unassembled WGS sequence"/>
</dbReference>
<dbReference type="GeneID" id="70129961"/>
<keyword evidence="4" id="KW-1185">Reference proteome</keyword>
<keyword evidence="2" id="KW-0732">Signal</keyword>
<proteinExistence type="predicted"/>
<feature type="region of interest" description="Disordered" evidence="1">
    <location>
        <begin position="166"/>
        <end position="214"/>
    </location>
</feature>
<dbReference type="RefSeq" id="XP_045951745.1">
    <property type="nucleotide sequence ID" value="XM_046101069.1"/>
</dbReference>
<dbReference type="AlphaFoldDB" id="A0A9P8UBC7"/>
<comment type="caution">
    <text evidence="3">The sequence shown here is derived from an EMBL/GenBank/DDBJ whole genome shotgun (WGS) entry which is preliminary data.</text>
</comment>
<evidence type="ECO:0000313" key="4">
    <source>
        <dbReference type="Proteomes" id="UP000758603"/>
    </source>
</evidence>
<dbReference type="EMBL" id="JAGPXC010000012">
    <property type="protein sequence ID" value="KAH6645231.1"/>
    <property type="molecule type" value="Genomic_DNA"/>
</dbReference>
<reference evidence="3" key="1">
    <citation type="journal article" date="2021" name="Nat. Commun.">
        <title>Genetic determinants of endophytism in the Arabidopsis root mycobiome.</title>
        <authorList>
            <person name="Mesny F."/>
            <person name="Miyauchi S."/>
            <person name="Thiergart T."/>
            <person name="Pickel B."/>
            <person name="Atanasova L."/>
            <person name="Karlsson M."/>
            <person name="Huettel B."/>
            <person name="Barry K.W."/>
            <person name="Haridas S."/>
            <person name="Chen C."/>
            <person name="Bauer D."/>
            <person name="Andreopoulos W."/>
            <person name="Pangilinan J."/>
            <person name="LaButti K."/>
            <person name="Riley R."/>
            <person name="Lipzen A."/>
            <person name="Clum A."/>
            <person name="Drula E."/>
            <person name="Henrissat B."/>
            <person name="Kohler A."/>
            <person name="Grigoriev I.V."/>
            <person name="Martin F.M."/>
            <person name="Hacquard S."/>
        </authorList>
    </citation>
    <scope>NUCLEOTIDE SEQUENCE</scope>
    <source>
        <strain evidence="3">MPI-SDFR-AT-0073</strain>
    </source>
</reference>
<evidence type="ECO:0000256" key="2">
    <source>
        <dbReference type="SAM" id="SignalP"/>
    </source>
</evidence>
<sequence length="606" mass="62962">MYSNQYIMLRPTHVIIAALLTISAAKPCVRVPSSQLLPIITQGTSASYSNPYSITPVTTLTSSSSSGNGATTIDSGSFSISTESILSYSAQTTSLSISYTSLAPSSEASTIGLSTTEPISSSTRYTEPLTNVSSLNSEASTTTDVAITFSASASSSANAPTNAASTAEYSTTGSSNAQTSTTGSLPSVTPTEASITEISTTTTPSTEPGPSSTGDRCFKALALQDEIAVTDCSARLVVTVTPPVSTVTQTVTVTAVERALDTALFTETITTTGVTETLLFTTSTTVTASTQTDTISEQTTFFNTLTDIYSAPTTITTTTFNYLGDLTARGLRARQTASPVLPDYAATACSFWEVYVSACQRISVEASTVTLPMATETVIESAATSATSIWSTVSSTQTDIVSVTTTVSSTQINIQSLTVTSTTTKTDAVTSTVTMLVTITPTSVVELSCQARGINFRIRGPNPDGTTRWMNVVNNAVVAWQTFSSNPTASSLASSTWVLSAGGYFGLANPINGASETLVAYFDVVSSTALSVQIKMKPKSTVDTNVAAGTYARVPGCVDRQSNSVVLTADGRSNILSCGNSLYLSRGDGSDVRRDCILMVSTAVLV</sequence>
<feature type="compositionally biased region" description="Low complexity" evidence="1">
    <location>
        <begin position="189"/>
        <end position="214"/>
    </location>
</feature>
<feature type="compositionally biased region" description="Polar residues" evidence="1">
    <location>
        <begin position="168"/>
        <end position="188"/>
    </location>
</feature>
<accession>A0A9P8UBC7</accession>
<feature type="signal peptide" evidence="2">
    <location>
        <begin position="1"/>
        <end position="25"/>
    </location>
</feature>
<evidence type="ECO:0000256" key="1">
    <source>
        <dbReference type="SAM" id="MobiDB-lite"/>
    </source>
</evidence>
<feature type="chain" id="PRO_5040284885" evidence="2">
    <location>
        <begin position="26"/>
        <end position="606"/>
    </location>
</feature>